<sequence>MEEANINQGNPSGETMLHMAVRMRDFEIGSSILNAGGDVNVKDNEGNTPFSLAIDSGSPTMVELLLKYNPDFDMDIVRDKFYVCLLSSSTDDERIVKSMVKHGFSVKSSDKIQATMVWSSVLLGLQDFAISLVENQKSLIPCVETWYRSFLLHTQPFKENQAEAMKIITKIINLHMGQDELRIEKNHNMELFKILLSELDIELINVNILSVGGNLNENEESDIVAITKDVLMCCYDGGSPICDKLGRTGLHMAARVGNVPVIQALLDMHLDINAMDVNGKTPLDYVNDRINEFPESNHDNEAINNEKHFDSEFECFYTLLDLKIGAVILLTHVSKLITANYYITLQNLKTVKELLIMMNKDLVVMQYYLSIYSYIEQCEAEIEQLKERRIAELSYFDFLTKNYNQIAVYTKREEFINAIQMSDNILQEFEVYGPLIQHRFHLSSMRQGLLERAEIVLFDVLKWLELPLVVVREILSNLSNAELFSFILNA</sequence>
<keyword evidence="2" id="KW-1185">Reference proteome</keyword>
<comment type="caution">
    <text evidence="1">The sequence shown here is derived from an EMBL/GenBank/DDBJ whole genome shotgun (WGS) entry which is preliminary data.</text>
</comment>
<gene>
    <name evidence="1" type="ORF">QAD02_009407</name>
</gene>
<accession>A0ACC2NBN1</accession>
<dbReference type="EMBL" id="CM056744">
    <property type="protein sequence ID" value="KAJ8667744.1"/>
    <property type="molecule type" value="Genomic_DNA"/>
</dbReference>
<name>A0ACC2NBN1_9HYME</name>
<evidence type="ECO:0000313" key="2">
    <source>
        <dbReference type="Proteomes" id="UP001239111"/>
    </source>
</evidence>
<reference evidence="1" key="1">
    <citation type="submission" date="2023-04" db="EMBL/GenBank/DDBJ databases">
        <title>A chromosome-level genome assembly of the parasitoid wasp Eretmocerus hayati.</title>
        <authorList>
            <person name="Zhong Y."/>
            <person name="Liu S."/>
            <person name="Liu Y."/>
        </authorList>
    </citation>
    <scope>NUCLEOTIDE SEQUENCE</scope>
    <source>
        <strain evidence="1">ZJU_SS_LIU_2023</strain>
    </source>
</reference>
<proteinExistence type="predicted"/>
<evidence type="ECO:0000313" key="1">
    <source>
        <dbReference type="EMBL" id="KAJ8667744.1"/>
    </source>
</evidence>
<protein>
    <submittedName>
        <fullName evidence="1">Uncharacterized protein</fullName>
    </submittedName>
</protein>
<organism evidence="1 2">
    <name type="scientific">Eretmocerus hayati</name>
    <dbReference type="NCBI Taxonomy" id="131215"/>
    <lineage>
        <taxon>Eukaryota</taxon>
        <taxon>Metazoa</taxon>
        <taxon>Ecdysozoa</taxon>
        <taxon>Arthropoda</taxon>
        <taxon>Hexapoda</taxon>
        <taxon>Insecta</taxon>
        <taxon>Pterygota</taxon>
        <taxon>Neoptera</taxon>
        <taxon>Endopterygota</taxon>
        <taxon>Hymenoptera</taxon>
        <taxon>Apocrita</taxon>
        <taxon>Proctotrupomorpha</taxon>
        <taxon>Chalcidoidea</taxon>
        <taxon>Aphelinidae</taxon>
        <taxon>Aphelininae</taxon>
        <taxon>Eretmocerus</taxon>
    </lineage>
</organism>
<dbReference type="Proteomes" id="UP001239111">
    <property type="component" value="Chromosome 4"/>
</dbReference>